<dbReference type="Proteomes" id="UP000663869">
    <property type="component" value="Unassembled WGS sequence"/>
</dbReference>
<dbReference type="Proteomes" id="UP000663851">
    <property type="component" value="Unassembled WGS sequence"/>
</dbReference>
<dbReference type="PANTHER" id="PTHR10339:SF25">
    <property type="entry name" value="SECRETED EXOENZYME S"/>
    <property type="match status" value="1"/>
</dbReference>
<evidence type="ECO:0000313" key="19">
    <source>
        <dbReference type="Proteomes" id="UP000663872"/>
    </source>
</evidence>
<sequence length="610" mass="70384">MATRYASHQVSRFSDITEKTNIADEMMTKAKTVRSDCMRYLDVNKEPDVILPPIPISISQTHKDSLSLLETIKRLEHLINDLQGKVTYSLEKCKNPKQGLSQDESAALYLYSLQWPNGQHSLYSMFNCALRDEDRTKLVPFQDYYNLFMSALKKLPSIQEQVWRGVNGDLSKKYRPGTVHVWCGASSCTDMVKVTDTFLNETIPRTLFNIKCFNGKNIIHHSDFPNERETILAPGTYLKVRSQSNPAPNFHIVDCEQIEPIVKYLLWLTPNINQSQDNLKLQEKLHELFADKFRAYEKEEECEMFIDKKKNDEILLIVTGQIGRHLVPKLHDLLQLRAVFVYCMDKEGNQKWSKNFPKVTAVVVRLKELIQEVEKEMNKPILAFEGGTPSEPDELPASSNNEMHIRGYEKMPLISIEEAVQPLHTMVPDVQRFVYLAKRHCDDEEPKDGLSKDESAAIMLYTMEWEASLYRILNQTLRSENRNNVKSWFSYLKLVLTALRKLPSFEGVVWRGVRDDLSQRHMQGERGVWWGFTTTTMNANVLEDETFLGKTGKRTLFSIQCKDGKRIGSHSFYPHEEEILLLPGFSFQVVSVLQTAPDMHMISLKEIGVY</sequence>
<reference evidence="13" key="1">
    <citation type="submission" date="2021-02" db="EMBL/GenBank/DDBJ databases">
        <authorList>
            <person name="Nowell W R."/>
        </authorList>
    </citation>
    <scope>NUCLEOTIDE SEQUENCE</scope>
</reference>
<protein>
    <recommendedName>
        <fullName evidence="10">NAD(P)(+)--arginine ADP-ribosyltransferase</fullName>
        <ecNumber evidence="10">2.4.2.31</ecNumber>
    </recommendedName>
    <alternativeName>
        <fullName evidence="10">Mono(ADP-ribosyl)transferase</fullName>
    </alternativeName>
</protein>
<dbReference type="GO" id="GO:0090729">
    <property type="term" value="F:toxin activity"/>
    <property type="evidence" value="ECO:0007669"/>
    <property type="project" value="UniProtKB-KW"/>
</dbReference>
<keyword evidence="4" id="KW-0800">Toxin</keyword>
<evidence type="ECO:0000313" key="11">
    <source>
        <dbReference type="EMBL" id="CAF3462871.1"/>
    </source>
</evidence>
<evidence type="ECO:0000313" key="13">
    <source>
        <dbReference type="EMBL" id="CAF3717349.1"/>
    </source>
</evidence>
<dbReference type="AlphaFoldDB" id="A0A818VXZ6"/>
<gene>
    <name evidence="14" type="ORF">FME351_LOCUS29314</name>
    <name evidence="13" type="ORF">GRG538_LOCUS29415</name>
    <name evidence="16" type="ORF">HFQ381_LOCUS31311</name>
    <name evidence="12" type="ORF">LUA448_LOCUS30702</name>
    <name evidence="18" type="ORF">QYT958_LOCUS30496</name>
    <name evidence="11" type="ORF">TIS948_LOCUS32766</name>
    <name evidence="17" type="ORF">TSG867_LOCUS31184</name>
    <name evidence="15" type="ORF">UJA718_LOCUS21106</name>
</gene>
<dbReference type="InterPro" id="IPR050999">
    <property type="entry name" value="ADP-ribosyltransferase_ARG"/>
</dbReference>
<name>A0A818VXZ6_9BILA</name>
<dbReference type="Pfam" id="PF01129">
    <property type="entry name" value="ART"/>
    <property type="match status" value="2"/>
</dbReference>
<dbReference type="EMBL" id="CAJOBP010004048">
    <property type="protein sequence ID" value="CAF4428011.1"/>
    <property type="molecule type" value="Genomic_DNA"/>
</dbReference>
<dbReference type="SUPFAM" id="SSF56399">
    <property type="entry name" value="ADP-ribosylation"/>
    <property type="match status" value="2"/>
</dbReference>
<keyword evidence="10" id="KW-0520">NAD</keyword>
<keyword evidence="7" id="KW-0548">Nucleotidyltransferase</keyword>
<evidence type="ECO:0000313" key="16">
    <source>
        <dbReference type="EMBL" id="CAF4558454.1"/>
    </source>
</evidence>
<dbReference type="Gene3D" id="3.90.176.10">
    <property type="entry name" value="Toxin ADP-ribosyltransferase, Chain A, domain 1"/>
    <property type="match status" value="2"/>
</dbReference>
<organism evidence="13 19">
    <name type="scientific">Rotaria socialis</name>
    <dbReference type="NCBI Taxonomy" id="392032"/>
    <lineage>
        <taxon>Eukaryota</taxon>
        <taxon>Metazoa</taxon>
        <taxon>Spiralia</taxon>
        <taxon>Gnathifera</taxon>
        <taxon>Rotifera</taxon>
        <taxon>Eurotatoria</taxon>
        <taxon>Bdelloidea</taxon>
        <taxon>Philodinida</taxon>
        <taxon>Philodinidae</taxon>
        <taxon>Rotaria</taxon>
    </lineage>
</organism>
<proteinExistence type="inferred from homology"/>
<dbReference type="EMBL" id="CAJNYD010004518">
    <property type="protein sequence ID" value="CAF3606414.1"/>
    <property type="molecule type" value="Genomic_DNA"/>
</dbReference>
<evidence type="ECO:0000256" key="5">
    <source>
        <dbReference type="ARBA" id="ARBA00022676"/>
    </source>
</evidence>
<dbReference type="Proteomes" id="UP000663833">
    <property type="component" value="Unassembled WGS sequence"/>
</dbReference>
<evidence type="ECO:0000313" key="14">
    <source>
        <dbReference type="EMBL" id="CAF3725055.1"/>
    </source>
</evidence>
<evidence type="ECO:0000256" key="3">
    <source>
        <dbReference type="ARBA" id="ARBA00022525"/>
    </source>
</evidence>
<evidence type="ECO:0000256" key="7">
    <source>
        <dbReference type="ARBA" id="ARBA00022695"/>
    </source>
</evidence>
<dbReference type="EC" id="2.4.2.31" evidence="10"/>
<dbReference type="Proteomes" id="UP000663848">
    <property type="component" value="Unassembled WGS sequence"/>
</dbReference>
<evidence type="ECO:0000256" key="9">
    <source>
        <dbReference type="ARBA" id="ARBA00047597"/>
    </source>
</evidence>
<accession>A0A818VXZ6</accession>
<evidence type="ECO:0000256" key="1">
    <source>
        <dbReference type="ARBA" id="ARBA00004613"/>
    </source>
</evidence>
<comment type="subcellular location">
    <subcellularLocation>
        <location evidence="1">Secreted</location>
    </subcellularLocation>
</comment>
<evidence type="ECO:0000313" key="18">
    <source>
        <dbReference type="EMBL" id="CAF4896585.1"/>
    </source>
</evidence>
<dbReference type="GO" id="GO:0003950">
    <property type="term" value="F:NAD+ poly-ADP-ribosyltransferase activity"/>
    <property type="evidence" value="ECO:0007669"/>
    <property type="project" value="TreeGrafter"/>
</dbReference>
<keyword evidence="8" id="KW-0843">Virulence</keyword>
<evidence type="ECO:0000256" key="8">
    <source>
        <dbReference type="ARBA" id="ARBA00023026"/>
    </source>
</evidence>
<dbReference type="EMBL" id="CAJOBQ010005552">
    <property type="protein sequence ID" value="CAF4658052.1"/>
    <property type="molecule type" value="Genomic_DNA"/>
</dbReference>
<dbReference type="Proteomes" id="UP000663825">
    <property type="component" value="Unassembled WGS sequence"/>
</dbReference>
<dbReference type="InterPro" id="IPR000768">
    <property type="entry name" value="ART"/>
</dbReference>
<evidence type="ECO:0000313" key="20">
    <source>
        <dbReference type="Proteomes" id="UP000663873"/>
    </source>
</evidence>
<dbReference type="Proteomes" id="UP000663873">
    <property type="component" value="Unassembled WGS sequence"/>
</dbReference>
<comment type="similarity">
    <text evidence="2 10">Belongs to the Arg-specific ADP-ribosyltransferase family.</text>
</comment>
<keyword evidence="6 10" id="KW-0808">Transferase</keyword>
<evidence type="ECO:0000256" key="6">
    <source>
        <dbReference type="ARBA" id="ARBA00022679"/>
    </source>
</evidence>
<keyword evidence="3" id="KW-0964">Secreted</keyword>
<dbReference type="PROSITE" id="PS51996">
    <property type="entry name" value="TR_MART"/>
    <property type="match status" value="2"/>
</dbReference>
<evidence type="ECO:0000313" key="12">
    <source>
        <dbReference type="EMBL" id="CAF3606414.1"/>
    </source>
</evidence>
<dbReference type="EMBL" id="CAJNXB010006037">
    <property type="protein sequence ID" value="CAF3462871.1"/>
    <property type="molecule type" value="Genomic_DNA"/>
</dbReference>
<dbReference type="EMBL" id="CAJNYT010005163">
    <property type="protein sequence ID" value="CAF3717349.1"/>
    <property type="molecule type" value="Genomic_DNA"/>
</dbReference>
<keyword evidence="20" id="KW-1185">Reference proteome</keyword>
<dbReference type="Proteomes" id="UP000663862">
    <property type="component" value="Unassembled WGS sequence"/>
</dbReference>
<comment type="catalytic activity">
    <reaction evidence="9 10">
        <text>L-arginyl-[protein] + NAD(+) = N(omega)-(ADP-D-ribosyl)-L-arginyl-[protein] + nicotinamide + H(+)</text>
        <dbReference type="Rhea" id="RHEA:19149"/>
        <dbReference type="Rhea" id="RHEA-COMP:10532"/>
        <dbReference type="Rhea" id="RHEA-COMP:15087"/>
        <dbReference type="ChEBI" id="CHEBI:15378"/>
        <dbReference type="ChEBI" id="CHEBI:17154"/>
        <dbReference type="ChEBI" id="CHEBI:29965"/>
        <dbReference type="ChEBI" id="CHEBI:57540"/>
        <dbReference type="ChEBI" id="CHEBI:142554"/>
        <dbReference type="EC" id="2.4.2.31"/>
    </reaction>
</comment>
<dbReference type="EMBL" id="CAJNYU010004091">
    <property type="protein sequence ID" value="CAF3725055.1"/>
    <property type="molecule type" value="Genomic_DNA"/>
</dbReference>
<dbReference type="Proteomes" id="UP000663872">
    <property type="component" value="Unassembled WGS sequence"/>
</dbReference>
<dbReference type="PANTHER" id="PTHR10339">
    <property type="entry name" value="ADP-RIBOSYLTRANSFERASE"/>
    <property type="match status" value="1"/>
</dbReference>
<evidence type="ECO:0000313" key="17">
    <source>
        <dbReference type="EMBL" id="CAF4658052.1"/>
    </source>
</evidence>
<dbReference type="GO" id="GO:0005576">
    <property type="term" value="C:extracellular region"/>
    <property type="evidence" value="ECO:0007669"/>
    <property type="project" value="UniProtKB-SubCell"/>
</dbReference>
<evidence type="ECO:0000256" key="4">
    <source>
        <dbReference type="ARBA" id="ARBA00022656"/>
    </source>
</evidence>
<keyword evidence="10" id="KW-0521">NADP</keyword>
<dbReference type="GO" id="GO:0016779">
    <property type="term" value="F:nucleotidyltransferase activity"/>
    <property type="evidence" value="ECO:0007669"/>
    <property type="project" value="UniProtKB-KW"/>
</dbReference>
<evidence type="ECO:0000313" key="15">
    <source>
        <dbReference type="EMBL" id="CAF4428011.1"/>
    </source>
</evidence>
<evidence type="ECO:0000256" key="2">
    <source>
        <dbReference type="ARBA" id="ARBA00009558"/>
    </source>
</evidence>
<dbReference type="EMBL" id="CAJOBR010009738">
    <property type="protein sequence ID" value="CAF4896585.1"/>
    <property type="molecule type" value="Genomic_DNA"/>
</dbReference>
<evidence type="ECO:0000256" key="10">
    <source>
        <dbReference type="RuleBase" id="RU361228"/>
    </source>
</evidence>
<dbReference type="OrthoDB" id="423533at2759"/>
<dbReference type="GO" id="GO:0106274">
    <property type="term" value="F:NAD+-protein-arginine ADP-ribosyltransferase activity"/>
    <property type="evidence" value="ECO:0007669"/>
    <property type="project" value="UniProtKB-EC"/>
</dbReference>
<comment type="caution">
    <text evidence="13">The sequence shown here is derived from an EMBL/GenBank/DDBJ whole genome shotgun (WGS) entry which is preliminary data.</text>
</comment>
<dbReference type="EMBL" id="CAJOBO010006233">
    <property type="protein sequence ID" value="CAF4558454.1"/>
    <property type="molecule type" value="Genomic_DNA"/>
</dbReference>
<keyword evidence="5 10" id="KW-0328">Glycosyltransferase</keyword>